<dbReference type="CDD" id="cd00130">
    <property type="entry name" value="PAS"/>
    <property type="match status" value="2"/>
</dbReference>
<dbReference type="SUPFAM" id="SSF47384">
    <property type="entry name" value="Homodimeric domain of signal transducing histidine kinase"/>
    <property type="match status" value="1"/>
</dbReference>
<proteinExistence type="predicted"/>
<dbReference type="Pfam" id="PF02518">
    <property type="entry name" value="HATPase_c"/>
    <property type="match status" value="1"/>
</dbReference>
<dbReference type="PROSITE" id="PS50112">
    <property type="entry name" value="PAS"/>
    <property type="match status" value="1"/>
</dbReference>
<dbReference type="Pfam" id="PF01739">
    <property type="entry name" value="CheR"/>
    <property type="match status" value="1"/>
</dbReference>
<dbReference type="InterPro" id="IPR035909">
    <property type="entry name" value="CheB_C"/>
</dbReference>
<dbReference type="PROSITE" id="PS50109">
    <property type="entry name" value="HIS_KIN"/>
    <property type="match status" value="1"/>
</dbReference>
<comment type="caution">
    <text evidence="11">The sequence shown here is derived from an EMBL/GenBank/DDBJ whole genome shotgun (WGS) entry which is preliminary data.</text>
</comment>
<dbReference type="PROSITE" id="PS50123">
    <property type="entry name" value="CHER"/>
    <property type="match status" value="1"/>
</dbReference>
<dbReference type="InterPro" id="IPR022642">
    <property type="entry name" value="CheR_C"/>
</dbReference>
<dbReference type="InterPro" id="IPR000673">
    <property type="entry name" value="Sig_transdc_resp-reg_Me-estase"/>
</dbReference>
<dbReference type="SUPFAM" id="SSF55785">
    <property type="entry name" value="PYP-like sensor domain (PAS domain)"/>
    <property type="match status" value="2"/>
</dbReference>
<dbReference type="CDD" id="cd00082">
    <property type="entry name" value="HisKA"/>
    <property type="match status" value="1"/>
</dbReference>
<reference evidence="11" key="1">
    <citation type="submission" date="2024-05" db="EMBL/GenBank/DDBJ databases">
        <authorList>
            <person name="Jung D.-H."/>
        </authorList>
    </citation>
    <scope>NUCLEOTIDE SEQUENCE</scope>
    <source>
        <strain evidence="11">JA-25</strain>
    </source>
</reference>
<dbReference type="InterPro" id="IPR000780">
    <property type="entry name" value="CheR_MeTrfase"/>
</dbReference>
<evidence type="ECO:0000256" key="2">
    <source>
        <dbReference type="ARBA" id="ARBA00012438"/>
    </source>
</evidence>
<feature type="active site" evidence="3">
    <location>
        <position position="154"/>
    </location>
</feature>
<dbReference type="EC" id="2.7.13.3" evidence="2"/>
<dbReference type="EMBL" id="WAEL01000012">
    <property type="protein sequence ID" value="NID13467.1"/>
    <property type="molecule type" value="Genomic_DNA"/>
</dbReference>
<dbReference type="Pfam" id="PF03705">
    <property type="entry name" value="CheR_N"/>
    <property type="match status" value="1"/>
</dbReference>
<dbReference type="Gene3D" id="3.30.565.10">
    <property type="entry name" value="Histidine kinase-like ATPase, C-terminal domain"/>
    <property type="match status" value="1"/>
</dbReference>
<dbReference type="InterPro" id="IPR013655">
    <property type="entry name" value="PAS_fold_3"/>
</dbReference>
<feature type="active site" evidence="3">
    <location>
        <position position="34"/>
    </location>
</feature>
<dbReference type="SMART" id="SM00086">
    <property type="entry name" value="PAC"/>
    <property type="match status" value="1"/>
</dbReference>
<dbReference type="InterPro" id="IPR035965">
    <property type="entry name" value="PAS-like_dom_sf"/>
</dbReference>
<dbReference type="Pfam" id="PF08447">
    <property type="entry name" value="PAS_3"/>
    <property type="match status" value="1"/>
</dbReference>
<dbReference type="InterPro" id="IPR022641">
    <property type="entry name" value="CheR_N"/>
</dbReference>
<dbReference type="InterPro" id="IPR029063">
    <property type="entry name" value="SAM-dependent_MTases_sf"/>
</dbReference>
<dbReference type="SUPFAM" id="SSF55874">
    <property type="entry name" value="ATPase domain of HSP90 chaperone/DNA topoisomerase II/histidine kinase"/>
    <property type="match status" value="1"/>
</dbReference>
<dbReference type="SMART" id="SM00387">
    <property type="entry name" value="HATPase_c"/>
    <property type="match status" value="1"/>
</dbReference>
<evidence type="ECO:0000259" key="7">
    <source>
        <dbReference type="PROSITE" id="PS50112"/>
    </source>
</evidence>
<dbReference type="RefSeq" id="WP_166693990.1">
    <property type="nucleotide sequence ID" value="NZ_WAEL01000012.1"/>
</dbReference>
<dbReference type="SMART" id="SM00388">
    <property type="entry name" value="HisKA"/>
    <property type="match status" value="1"/>
</dbReference>
<dbReference type="CDD" id="cd16434">
    <property type="entry name" value="CheB-CheR_fusion"/>
    <property type="match status" value="1"/>
</dbReference>
<evidence type="ECO:0000259" key="9">
    <source>
        <dbReference type="PROSITE" id="PS50122"/>
    </source>
</evidence>
<evidence type="ECO:0000313" key="11">
    <source>
        <dbReference type="EMBL" id="NID13467.1"/>
    </source>
</evidence>
<accession>A0ABX0QMW4</accession>
<dbReference type="SMART" id="SM00138">
    <property type="entry name" value="MeTrc"/>
    <property type="match status" value="1"/>
</dbReference>
<dbReference type="InterPro" id="IPR003661">
    <property type="entry name" value="HisK_dim/P_dom"/>
</dbReference>
<dbReference type="Gene3D" id="1.10.287.130">
    <property type="match status" value="1"/>
</dbReference>
<dbReference type="Gene3D" id="3.40.50.180">
    <property type="entry name" value="Methylesterase CheB, C-terminal domain"/>
    <property type="match status" value="1"/>
</dbReference>
<keyword evidence="3" id="KW-0378">Hydrolase</keyword>
<dbReference type="Gene3D" id="3.40.50.150">
    <property type="entry name" value="Vaccinia Virus protein VP39"/>
    <property type="match status" value="1"/>
</dbReference>
<organism evidence="11 12">
    <name type="scientific">Fibrivirga algicola</name>
    <dbReference type="NCBI Taxonomy" id="2950420"/>
    <lineage>
        <taxon>Bacteria</taxon>
        <taxon>Pseudomonadati</taxon>
        <taxon>Bacteroidota</taxon>
        <taxon>Cytophagia</taxon>
        <taxon>Cytophagales</taxon>
        <taxon>Spirosomataceae</taxon>
        <taxon>Fibrivirga</taxon>
    </lineage>
</organism>
<dbReference type="Gene3D" id="3.30.450.20">
    <property type="entry name" value="PAS domain"/>
    <property type="match status" value="2"/>
</dbReference>
<gene>
    <name evidence="11" type="ORF">F7231_25085</name>
</gene>
<keyword evidence="4" id="KW-0175">Coiled coil</keyword>
<dbReference type="PROSITE" id="PS50113">
    <property type="entry name" value="PAC"/>
    <property type="match status" value="1"/>
</dbReference>
<dbReference type="SMART" id="SM00091">
    <property type="entry name" value="PAS"/>
    <property type="match status" value="2"/>
</dbReference>
<dbReference type="InterPro" id="IPR036890">
    <property type="entry name" value="HATPase_C_sf"/>
</dbReference>
<evidence type="ECO:0000313" key="12">
    <source>
        <dbReference type="Proteomes" id="UP000606008"/>
    </source>
</evidence>
<feature type="region of interest" description="Disordered" evidence="5">
    <location>
        <begin position="637"/>
        <end position="657"/>
    </location>
</feature>
<dbReference type="SUPFAM" id="SSF47757">
    <property type="entry name" value="Chemotaxis receptor methyltransferase CheR, N-terminal domain"/>
    <property type="match status" value="1"/>
</dbReference>
<evidence type="ECO:0000259" key="10">
    <source>
        <dbReference type="PROSITE" id="PS50123"/>
    </source>
</evidence>
<dbReference type="InterPro" id="IPR001610">
    <property type="entry name" value="PAC"/>
</dbReference>
<keyword evidence="3" id="KW-0145">Chemotaxis</keyword>
<dbReference type="Pfam" id="PF00512">
    <property type="entry name" value="HisKA"/>
    <property type="match status" value="1"/>
</dbReference>
<dbReference type="InterPro" id="IPR000014">
    <property type="entry name" value="PAS"/>
</dbReference>
<sequence length="1257" mass="141488">MTSLSRSFRRKNSVKESKKILSDNLFPVVGIGASAGGLNAFRHFIKAIPDQSGMAYVLVQHLDPNHDSLLPDLLQKVTTIPVLEIADDVKVQPNHIYILPSNKMLVANDGVLQLSPRTTKKGELNLPIDLFFTSLAAIHHHHAIGVVLSGTGNDGTNGLKAIKANAGITFAQDEASAMYPGMPRSAVRAGVVDYVLPPGEMPRKLQEVARSINEVSADSSPVIPTDNDVFGQILSLLRARRKTDFTYYKQTTIRRRILRRIAINKNETPAEYLQYLRENPLEQDALYQDLLISVTSFFRDHTVFDNLCETVFPRIAQKAANKPIRVWVAGCSTGEEAYSIAMCFSEYLGTKAERVQIFASDLSEQAVAKARTGLYTKAEVNGVSAKRLLAFFTKTQGSYQINKSVRAMCVFASHNFLTDPPFSKMDFISCRNVLIYMNTYLQKKVLTTFHYALNPTGFLLLGKSETIGGVPDLFAAIAKNEKLFSRKDTPTRFIPVDLGRKELTLQPIRQSSETKSMKTDFQKAADELILSNYSPVGVIVNESLDIVHFRGNTSNYLEQSSGKPTHNLLLMAKNGLAFELRNTLHKVKKEKIPVSKENILVEVNGHPTNITIDAIPLPNTIEPHYLVLFHSSPAVSAKSTRGNRKTANASEKDDKDRRILQLEQELVQLRDDMRSITEDQEAANEELQSANEELLSGNEELQSLNEEVESSKEELQSTNEELTVVNQEMSSLNEQVTAARDYAEAIIANIREPLLVLNSNLRIKLANQSFYKTFRVSEVETEGMLVYDLGNRQWNIPQLRTLLEHILPEKSTFSDFEITHNFATIGERVMLLNAREIVDKKSADRLILLSIEDITETAKAREVEQQATRRFQFIANSMPLKVWTADAVGNMDYFNQSWYEYTGLSFDDLKDWGWIKNVHPDDRKKTRTCWQQSIDSGSDFEIEHRFMNAAGDYKWHLSRAVAYKDKSDQITMWIGTNTEIQEQTEQKEQLEKAVVCRTQQLRLANETLGRKNDELKKINKELESFTYVSSHDLQEPLRKLQTLANSILDKESQNLSVSGKDAFRRLQKSAERMQHLIQDLLAFSKLSSPELPRETIDPALVLKEVIKDLSESIDEKHAIIDATDLCPVTVVAFQFRQLLTNLIGNALKFSNPAVPPHIRITCVLAKGSDLPNGLLVSNETYYHLTVADNGIGFDPKYDEKIFDVFQRLHRKEQYDGTGIGLAIVKKIVENHNGIIVATGELTKGARFDMYLPTPVAG</sequence>
<comment type="catalytic activity">
    <reaction evidence="1">
        <text>ATP + protein L-histidine = ADP + protein N-phospho-L-histidine.</text>
        <dbReference type="EC" id="2.7.13.3"/>
    </reaction>
</comment>
<protein>
    <recommendedName>
        <fullName evidence="2">histidine kinase</fullName>
        <ecNumber evidence="2">2.7.13.3</ecNumber>
    </recommendedName>
</protein>
<feature type="domain" description="CheR-type methyltransferase" evidence="10">
    <location>
        <begin position="218"/>
        <end position="485"/>
    </location>
</feature>
<dbReference type="InterPro" id="IPR050903">
    <property type="entry name" value="Bact_Chemotaxis_MeTrfase"/>
</dbReference>
<dbReference type="Pfam" id="PF01339">
    <property type="entry name" value="CheB_methylest"/>
    <property type="match status" value="1"/>
</dbReference>
<evidence type="ECO:0000259" key="6">
    <source>
        <dbReference type="PROSITE" id="PS50109"/>
    </source>
</evidence>
<feature type="domain" description="PAC" evidence="8">
    <location>
        <begin position="940"/>
        <end position="992"/>
    </location>
</feature>
<dbReference type="InterPro" id="IPR003594">
    <property type="entry name" value="HATPase_dom"/>
</dbReference>
<evidence type="ECO:0000256" key="4">
    <source>
        <dbReference type="SAM" id="Coils"/>
    </source>
</evidence>
<dbReference type="SUPFAM" id="SSF52738">
    <property type="entry name" value="Methylesterase CheB, C-terminal domain"/>
    <property type="match status" value="1"/>
</dbReference>
<dbReference type="PRINTS" id="PR00996">
    <property type="entry name" value="CHERMTFRASE"/>
</dbReference>
<dbReference type="Proteomes" id="UP000606008">
    <property type="component" value="Unassembled WGS sequence"/>
</dbReference>
<dbReference type="NCBIfam" id="TIGR00229">
    <property type="entry name" value="sensory_box"/>
    <property type="match status" value="1"/>
</dbReference>
<feature type="domain" description="PAS" evidence="7">
    <location>
        <begin position="867"/>
        <end position="937"/>
    </location>
</feature>
<evidence type="ECO:0000259" key="8">
    <source>
        <dbReference type="PROSITE" id="PS50113"/>
    </source>
</evidence>
<dbReference type="InterPro" id="IPR000700">
    <property type="entry name" value="PAS-assoc_C"/>
</dbReference>
<dbReference type="InterPro" id="IPR005467">
    <property type="entry name" value="His_kinase_dom"/>
</dbReference>
<feature type="compositionally biased region" description="Polar residues" evidence="5">
    <location>
        <begin position="637"/>
        <end position="649"/>
    </location>
</feature>
<feature type="coiled-coil region" evidence="4">
    <location>
        <begin position="980"/>
        <end position="1021"/>
    </location>
</feature>
<dbReference type="InterPro" id="IPR036097">
    <property type="entry name" value="HisK_dim/P_sf"/>
</dbReference>
<dbReference type="PROSITE" id="PS50122">
    <property type="entry name" value="CHEB"/>
    <property type="match status" value="1"/>
</dbReference>
<evidence type="ECO:0000256" key="5">
    <source>
        <dbReference type="SAM" id="MobiDB-lite"/>
    </source>
</evidence>
<feature type="domain" description="CheB-type methylesterase" evidence="9">
    <location>
        <begin position="25"/>
        <end position="197"/>
    </location>
</feature>
<evidence type="ECO:0000256" key="3">
    <source>
        <dbReference type="PROSITE-ProRule" id="PRU00050"/>
    </source>
</evidence>
<feature type="domain" description="Histidine kinase" evidence="6">
    <location>
        <begin position="1028"/>
        <end position="1255"/>
    </location>
</feature>
<dbReference type="PANTHER" id="PTHR24422">
    <property type="entry name" value="CHEMOTAXIS PROTEIN METHYLTRANSFERASE"/>
    <property type="match status" value="1"/>
</dbReference>
<name>A0ABX0QMW4_9BACT</name>
<dbReference type="PANTHER" id="PTHR24422:SF27">
    <property type="entry name" value="PROTEIN-GLUTAMATE O-METHYLTRANSFERASE"/>
    <property type="match status" value="1"/>
</dbReference>
<evidence type="ECO:0000256" key="1">
    <source>
        <dbReference type="ARBA" id="ARBA00000085"/>
    </source>
</evidence>
<keyword evidence="12" id="KW-1185">Reference proteome</keyword>
<feature type="active site" evidence="3">
    <location>
        <position position="61"/>
    </location>
</feature>
<dbReference type="SUPFAM" id="SSF53335">
    <property type="entry name" value="S-adenosyl-L-methionine-dependent methyltransferases"/>
    <property type="match status" value="1"/>
</dbReference>